<keyword evidence="1" id="KW-0175">Coiled coil</keyword>
<name>A0A139AUT8_GONPJ</name>
<gene>
    <name evidence="3" type="ORF">M427DRAFT_131275</name>
</gene>
<evidence type="ECO:0000313" key="3">
    <source>
        <dbReference type="EMBL" id="KXS20464.1"/>
    </source>
</evidence>
<sequence length="889" mass="95126">MAAALHQIHSSRSPSPSPSPQNDSDMDSNPSSASVSGSASPSPSRLTQLRPPSPPTNTHTHTPMPYSAVPVSLPLTLAHHLNHSAHIHSIAAPLIARPPQGSKTLVLTPHPIGPDSTPLTSLIPGTNNVRPSGFQHFLHQAPPHHSTTLLHQSPHNAASQEDPALPLFDANLDGRLSTFGEPNSTSTTSAPSIASDAPSIPASPTQVTAPLLPTNHAPVTSHGDVKGLWLAFVADYLEKNQGRHFGIAELVGACKTTPNQHPSLLQFLVKYANTTPQRQLIEKQLTANPAYPVGTRRADGTRVFFFEREYVRANRVATESTTAKRGNGPRQPGQPQQPPPVLPPRAAAARMRRPPQPPRIDTAGGWAGLSVMGSPGRMTPDGADTDSESVVSVSLGVHRRRGSVGSSAGGVGVKRKSVYENELAGALSEGDGSIGDMQLGLREGSEAESVFSGWGSAYNIGDGAYSYQSGGGGGSGRDRKRRQVAGTRSGNESDFGGSTGGGSPYTGRRGRADDTDDESVTNRRSQSQISFHSQTQRKTTGIQGRKERERGKDGEAPKPPKRLLPLGPEDPHRTIDEIMGRARVSFRVASKHRLALAERASRAKELSTQGDSMRSELEVARARLRIAEERATQSSTECAKARAAFEEAEGGIGIGSGLPDALAAAELERTAKAEVDAVGELRAAEGRVEELVAALEGCHADLVKIERAAEDGEGVAEARGAEVDAMLKKVEEEIAKWRSGEVDREKEWREEKEVRRREWERCREARKDIDSAVIPSDYQETFTGEDSIRVRGAVPADMDVDVDAEGEGDADVDGGGDVEAYVESTAFNHSTENKKLLPVDSAVAMVQDTYTEMQGTRPMDVIEGSRCSAIADFAMNEPDQHTVVWDGRM</sequence>
<feature type="region of interest" description="Disordered" evidence="2">
    <location>
        <begin position="178"/>
        <end position="201"/>
    </location>
</feature>
<keyword evidence="4" id="KW-1185">Reference proteome</keyword>
<feature type="compositionally biased region" description="Low complexity" evidence="2">
    <location>
        <begin position="10"/>
        <end position="44"/>
    </location>
</feature>
<accession>A0A139AUT8</accession>
<feature type="compositionally biased region" description="Polar residues" evidence="2">
    <location>
        <begin position="522"/>
        <end position="542"/>
    </location>
</feature>
<evidence type="ECO:0000313" key="4">
    <source>
        <dbReference type="Proteomes" id="UP000070544"/>
    </source>
</evidence>
<evidence type="ECO:0000256" key="2">
    <source>
        <dbReference type="SAM" id="MobiDB-lite"/>
    </source>
</evidence>
<feature type="region of interest" description="Disordered" evidence="2">
    <location>
        <begin position="469"/>
        <end position="572"/>
    </location>
</feature>
<feature type="compositionally biased region" description="Basic and acidic residues" evidence="2">
    <location>
        <begin position="544"/>
        <end position="558"/>
    </location>
</feature>
<feature type="coiled-coil region" evidence="1">
    <location>
        <begin position="610"/>
        <end position="637"/>
    </location>
</feature>
<feature type="compositionally biased region" description="Low complexity" evidence="2">
    <location>
        <begin position="184"/>
        <end position="201"/>
    </location>
</feature>
<feature type="region of interest" description="Disordered" evidence="2">
    <location>
        <begin position="316"/>
        <end position="366"/>
    </location>
</feature>
<evidence type="ECO:0000256" key="1">
    <source>
        <dbReference type="SAM" id="Coils"/>
    </source>
</evidence>
<feature type="compositionally biased region" description="Low complexity" evidence="2">
    <location>
        <begin position="56"/>
        <end position="65"/>
    </location>
</feature>
<proteinExistence type="predicted"/>
<protein>
    <submittedName>
        <fullName evidence="3">Uncharacterized protein</fullName>
    </submittedName>
</protein>
<dbReference type="OrthoDB" id="10673945at2759"/>
<feature type="region of interest" description="Disordered" evidence="2">
    <location>
        <begin position="1"/>
        <end position="65"/>
    </location>
</feature>
<organism evidence="3 4">
    <name type="scientific">Gonapodya prolifera (strain JEL478)</name>
    <name type="common">Monoblepharis prolifera</name>
    <dbReference type="NCBI Taxonomy" id="1344416"/>
    <lineage>
        <taxon>Eukaryota</taxon>
        <taxon>Fungi</taxon>
        <taxon>Fungi incertae sedis</taxon>
        <taxon>Chytridiomycota</taxon>
        <taxon>Chytridiomycota incertae sedis</taxon>
        <taxon>Monoblepharidomycetes</taxon>
        <taxon>Monoblepharidales</taxon>
        <taxon>Gonapodyaceae</taxon>
        <taxon>Gonapodya</taxon>
    </lineage>
</organism>
<dbReference type="AlphaFoldDB" id="A0A139AUT8"/>
<reference evidence="3 4" key="1">
    <citation type="journal article" date="2015" name="Genome Biol. Evol.">
        <title>Phylogenomic analyses indicate that early fungi evolved digesting cell walls of algal ancestors of land plants.</title>
        <authorList>
            <person name="Chang Y."/>
            <person name="Wang S."/>
            <person name="Sekimoto S."/>
            <person name="Aerts A.L."/>
            <person name="Choi C."/>
            <person name="Clum A."/>
            <person name="LaButti K.M."/>
            <person name="Lindquist E.A."/>
            <person name="Yee Ngan C."/>
            <person name="Ohm R.A."/>
            <person name="Salamov A.A."/>
            <person name="Grigoriev I.V."/>
            <person name="Spatafora J.W."/>
            <person name="Berbee M.L."/>
        </authorList>
    </citation>
    <scope>NUCLEOTIDE SEQUENCE [LARGE SCALE GENOMIC DNA]</scope>
    <source>
        <strain evidence="3 4">JEL478</strain>
    </source>
</reference>
<dbReference type="EMBL" id="KQ965735">
    <property type="protein sequence ID" value="KXS20464.1"/>
    <property type="molecule type" value="Genomic_DNA"/>
</dbReference>
<dbReference type="Proteomes" id="UP000070544">
    <property type="component" value="Unassembled WGS sequence"/>
</dbReference>